<keyword evidence="2" id="KW-1133">Transmembrane helix</keyword>
<keyword evidence="1" id="KW-0813">Transport</keyword>
<reference evidence="3 4" key="1">
    <citation type="submission" date="2019-03" db="EMBL/GenBank/DDBJ databases">
        <title>Genomic Encyclopedia of Type Strains, Phase IV (KMG-IV): sequencing the most valuable type-strain genomes for metagenomic binning, comparative biology and taxonomic classification.</title>
        <authorList>
            <person name="Goeker M."/>
        </authorList>
    </citation>
    <scope>NUCLEOTIDE SEQUENCE [LARGE SCALE GENOMIC DNA]</scope>
    <source>
        <strain evidence="3 4">DSM 44496</strain>
    </source>
</reference>
<dbReference type="GO" id="GO:0005886">
    <property type="term" value="C:plasma membrane"/>
    <property type="evidence" value="ECO:0007669"/>
    <property type="project" value="TreeGrafter"/>
</dbReference>
<gene>
    <name evidence="3" type="ORF">DFR75_11372</name>
</gene>
<keyword evidence="2" id="KW-0472">Membrane</keyword>
<sequence>MSTATTAEQPPVVGKLSTLHRFLPLWIGAAMPAGILVGRMVPGLGDTLGAVEIDGVSLPIAIGLLIMMYPVLAKVRYDRLDTVTGDRELLIGSLLLNCSTPICGTRDPVQTSDRRTSARSDRLRAVRAASLTRAAVLLSRCGLPG</sequence>
<feature type="transmembrane region" description="Helical" evidence="2">
    <location>
        <begin position="22"/>
        <end position="41"/>
    </location>
</feature>
<dbReference type="GO" id="GO:0015297">
    <property type="term" value="F:antiporter activity"/>
    <property type="evidence" value="ECO:0007669"/>
    <property type="project" value="InterPro"/>
</dbReference>
<comment type="caution">
    <text evidence="3">The sequence shown here is derived from an EMBL/GenBank/DDBJ whole genome shotgun (WGS) entry which is preliminary data.</text>
</comment>
<dbReference type="PANTHER" id="PTHR43057:SF1">
    <property type="entry name" value="ARSENICAL-RESISTANCE PROTEIN 3"/>
    <property type="match status" value="1"/>
</dbReference>
<dbReference type="GO" id="GO:0015105">
    <property type="term" value="F:arsenite transmembrane transporter activity"/>
    <property type="evidence" value="ECO:0007669"/>
    <property type="project" value="TreeGrafter"/>
</dbReference>
<accession>A0A4R6NZB2</accession>
<evidence type="ECO:0008006" key="5">
    <source>
        <dbReference type="Google" id="ProtNLM"/>
    </source>
</evidence>
<keyword evidence="4" id="KW-1185">Reference proteome</keyword>
<name>A0A4R6NZB2_NOCIG</name>
<feature type="transmembrane region" description="Helical" evidence="2">
    <location>
        <begin position="53"/>
        <end position="72"/>
    </location>
</feature>
<dbReference type="Proteomes" id="UP000295087">
    <property type="component" value="Unassembled WGS sequence"/>
</dbReference>
<dbReference type="PANTHER" id="PTHR43057">
    <property type="entry name" value="ARSENITE EFFLUX TRANSPORTER"/>
    <property type="match status" value="1"/>
</dbReference>
<dbReference type="AlphaFoldDB" id="A0A4R6NZB2"/>
<organism evidence="3 4">
    <name type="scientific">Nocardia ignorata</name>
    <dbReference type="NCBI Taxonomy" id="145285"/>
    <lineage>
        <taxon>Bacteria</taxon>
        <taxon>Bacillati</taxon>
        <taxon>Actinomycetota</taxon>
        <taxon>Actinomycetes</taxon>
        <taxon>Mycobacteriales</taxon>
        <taxon>Nocardiaceae</taxon>
        <taxon>Nocardia</taxon>
    </lineage>
</organism>
<dbReference type="InterPro" id="IPR004706">
    <property type="entry name" value="Arsenical-R_Acr3"/>
</dbReference>
<evidence type="ECO:0000256" key="1">
    <source>
        <dbReference type="ARBA" id="ARBA00022448"/>
    </source>
</evidence>
<evidence type="ECO:0000313" key="3">
    <source>
        <dbReference type="EMBL" id="TDP29403.1"/>
    </source>
</evidence>
<keyword evidence="2" id="KW-0812">Transmembrane</keyword>
<dbReference type="EMBL" id="SNXK01000013">
    <property type="protein sequence ID" value="TDP29403.1"/>
    <property type="molecule type" value="Genomic_DNA"/>
</dbReference>
<proteinExistence type="predicted"/>
<evidence type="ECO:0000313" key="4">
    <source>
        <dbReference type="Proteomes" id="UP000295087"/>
    </source>
</evidence>
<protein>
    <recommendedName>
        <fullName evidence="5">Sodium bile acid symporter family protein</fullName>
    </recommendedName>
</protein>
<dbReference type="GO" id="GO:0015104">
    <property type="term" value="F:antimonite transmembrane transporter activity"/>
    <property type="evidence" value="ECO:0007669"/>
    <property type="project" value="TreeGrafter"/>
</dbReference>
<evidence type="ECO:0000256" key="2">
    <source>
        <dbReference type="SAM" id="Phobius"/>
    </source>
</evidence>